<organism evidence="1 2">
    <name type="scientific">Araneus ventricosus</name>
    <name type="common">Orbweaver spider</name>
    <name type="synonym">Epeira ventricosa</name>
    <dbReference type="NCBI Taxonomy" id="182803"/>
    <lineage>
        <taxon>Eukaryota</taxon>
        <taxon>Metazoa</taxon>
        <taxon>Ecdysozoa</taxon>
        <taxon>Arthropoda</taxon>
        <taxon>Chelicerata</taxon>
        <taxon>Arachnida</taxon>
        <taxon>Araneae</taxon>
        <taxon>Araneomorphae</taxon>
        <taxon>Entelegynae</taxon>
        <taxon>Araneoidea</taxon>
        <taxon>Araneidae</taxon>
        <taxon>Araneus</taxon>
    </lineage>
</organism>
<protein>
    <submittedName>
        <fullName evidence="1">Uncharacterized protein</fullName>
    </submittedName>
</protein>
<proteinExistence type="predicted"/>
<dbReference type="EMBL" id="BGPR01000485">
    <property type="protein sequence ID" value="GBM22729.1"/>
    <property type="molecule type" value="Genomic_DNA"/>
</dbReference>
<sequence length="155" mass="17547">MPDQESFPLPDLGSNYEFCSQEALLLPETSRWLVLNSRLRSRKSPSSKPDSTEDQPCLRRYYLQATGFQIPNYDSDGTPIISSPGRCDLLRRPCEAASTLSLFPPKYELRFLGRKVKAVTQYHREHVGMVASREHIILGLMRHISVEKGLSAHAS</sequence>
<name>A0A4Y2E352_ARAVE</name>
<dbReference type="AlphaFoldDB" id="A0A4Y2E352"/>
<evidence type="ECO:0000313" key="2">
    <source>
        <dbReference type="Proteomes" id="UP000499080"/>
    </source>
</evidence>
<reference evidence="1 2" key="1">
    <citation type="journal article" date="2019" name="Sci. Rep.">
        <title>Orb-weaving spider Araneus ventricosus genome elucidates the spidroin gene catalogue.</title>
        <authorList>
            <person name="Kono N."/>
            <person name="Nakamura H."/>
            <person name="Ohtoshi R."/>
            <person name="Moran D.A.P."/>
            <person name="Shinohara A."/>
            <person name="Yoshida Y."/>
            <person name="Fujiwara M."/>
            <person name="Mori M."/>
            <person name="Tomita M."/>
            <person name="Arakawa K."/>
        </authorList>
    </citation>
    <scope>NUCLEOTIDE SEQUENCE [LARGE SCALE GENOMIC DNA]</scope>
</reference>
<accession>A0A4Y2E352</accession>
<evidence type="ECO:0000313" key="1">
    <source>
        <dbReference type="EMBL" id="GBM22729.1"/>
    </source>
</evidence>
<keyword evidence="2" id="KW-1185">Reference proteome</keyword>
<comment type="caution">
    <text evidence="1">The sequence shown here is derived from an EMBL/GenBank/DDBJ whole genome shotgun (WGS) entry which is preliminary data.</text>
</comment>
<gene>
    <name evidence="1" type="ORF">AVEN_81484_1</name>
</gene>
<dbReference type="Proteomes" id="UP000499080">
    <property type="component" value="Unassembled WGS sequence"/>
</dbReference>